<dbReference type="InterPro" id="IPR029787">
    <property type="entry name" value="Nucleotide_cyclase"/>
</dbReference>
<dbReference type="NCBIfam" id="TIGR00254">
    <property type="entry name" value="GGDEF"/>
    <property type="match status" value="1"/>
</dbReference>
<reference evidence="6" key="1">
    <citation type="submission" date="2015-08" db="EMBL/GenBank/DDBJ databases">
        <authorList>
            <person name="Varghese N."/>
        </authorList>
    </citation>
    <scope>NUCLEOTIDE SEQUENCE [LARGE SCALE GENOMIC DNA]</scope>
    <source>
        <strain evidence="6">DSM 18181</strain>
    </source>
</reference>
<gene>
    <name evidence="5" type="ORF">Ga0061069_10387</name>
</gene>
<evidence type="ECO:0000259" key="4">
    <source>
        <dbReference type="PROSITE" id="PS50887"/>
    </source>
</evidence>
<evidence type="ECO:0000256" key="1">
    <source>
        <dbReference type="ARBA" id="ARBA00012528"/>
    </source>
</evidence>
<keyword evidence="3" id="KW-1133">Transmembrane helix</keyword>
<comment type="catalytic activity">
    <reaction evidence="2">
        <text>2 GTP = 3',3'-c-di-GMP + 2 diphosphate</text>
        <dbReference type="Rhea" id="RHEA:24898"/>
        <dbReference type="ChEBI" id="CHEBI:33019"/>
        <dbReference type="ChEBI" id="CHEBI:37565"/>
        <dbReference type="ChEBI" id="CHEBI:58805"/>
        <dbReference type="EC" id="2.7.7.65"/>
    </reaction>
</comment>
<dbReference type="FunFam" id="3.30.70.270:FF:000001">
    <property type="entry name" value="Diguanylate cyclase domain protein"/>
    <property type="match status" value="1"/>
</dbReference>
<protein>
    <recommendedName>
        <fullName evidence="1">diguanylate cyclase</fullName>
        <ecNumber evidence="1">2.7.7.65</ecNumber>
    </recommendedName>
</protein>
<dbReference type="SUPFAM" id="SSF55073">
    <property type="entry name" value="Nucleotide cyclase"/>
    <property type="match status" value="1"/>
</dbReference>
<dbReference type="GO" id="GO:0052621">
    <property type="term" value="F:diguanylate cyclase activity"/>
    <property type="evidence" value="ECO:0007669"/>
    <property type="project" value="UniProtKB-EC"/>
</dbReference>
<dbReference type="InterPro" id="IPR043128">
    <property type="entry name" value="Rev_trsase/Diguanyl_cyclase"/>
</dbReference>
<dbReference type="GO" id="GO:0005886">
    <property type="term" value="C:plasma membrane"/>
    <property type="evidence" value="ECO:0007669"/>
    <property type="project" value="TreeGrafter"/>
</dbReference>
<dbReference type="Proteomes" id="UP000183649">
    <property type="component" value="Unassembled WGS sequence"/>
</dbReference>
<dbReference type="EMBL" id="CYHF01000003">
    <property type="protein sequence ID" value="CUA95403.1"/>
    <property type="molecule type" value="Genomic_DNA"/>
</dbReference>
<evidence type="ECO:0000256" key="2">
    <source>
        <dbReference type="ARBA" id="ARBA00034247"/>
    </source>
</evidence>
<dbReference type="RefSeq" id="WP_082454253.1">
    <property type="nucleotide sequence ID" value="NZ_CYHF01000003.1"/>
</dbReference>
<feature type="transmembrane region" description="Helical" evidence="3">
    <location>
        <begin position="41"/>
        <end position="59"/>
    </location>
</feature>
<accession>A0A0K6HX68</accession>
<name>A0A0K6HX68_9BURK</name>
<dbReference type="GO" id="GO:1902201">
    <property type="term" value="P:negative regulation of bacterial-type flagellum-dependent cell motility"/>
    <property type="evidence" value="ECO:0007669"/>
    <property type="project" value="TreeGrafter"/>
</dbReference>
<keyword evidence="3" id="KW-0472">Membrane</keyword>
<dbReference type="SMART" id="SM00267">
    <property type="entry name" value="GGDEF"/>
    <property type="match status" value="1"/>
</dbReference>
<feature type="transmembrane region" description="Helical" evidence="3">
    <location>
        <begin position="157"/>
        <end position="179"/>
    </location>
</feature>
<feature type="transmembrane region" description="Helical" evidence="3">
    <location>
        <begin position="100"/>
        <end position="117"/>
    </location>
</feature>
<dbReference type="Pfam" id="PF00990">
    <property type="entry name" value="GGDEF"/>
    <property type="match status" value="1"/>
</dbReference>
<dbReference type="PROSITE" id="PS50887">
    <property type="entry name" value="GGDEF"/>
    <property type="match status" value="1"/>
</dbReference>
<keyword evidence="6" id="KW-1185">Reference proteome</keyword>
<sequence length="401" mass="43482">MTASFTALQWLLIAVALQQGVYALAWLAVSRLTPLFRRSAGLWALFCGMGALSCLLLTFRGRIPDVLGYSAADLAMILAILFAWRASATFFHRSTHDREQAVILVAAVVVVLLLGHASSAENARIALIALPTGWVSIRAVQGVHRAMLTEFHASATWLLHAPTLVFGLGMIGLGIGVLFGPPVHAPVVLQTTLPNVLAVLGLLLMSSFLSLVYGGFMIVRLVRRLSDIALHDALTGLLNRRAAQELLEHEWTTYHQKDLPFCVLVIDIDHFKHINDAYGHAVGDRVLAGLAARLREGTRPSDRTARMGGEEFLVFLPQTELGEAQAAAERLRQHVELWVLEPEHLAVTVSIGVAQAAPEDETFDDLLIRADRALYAAKAEGRNRVHVASSAPTDVGSLATA</sequence>
<dbReference type="OrthoDB" id="9813903at2"/>
<dbReference type="CDD" id="cd01949">
    <property type="entry name" value="GGDEF"/>
    <property type="match status" value="1"/>
</dbReference>
<dbReference type="InterPro" id="IPR000160">
    <property type="entry name" value="GGDEF_dom"/>
</dbReference>
<evidence type="ECO:0000313" key="5">
    <source>
        <dbReference type="EMBL" id="CUA95403.1"/>
    </source>
</evidence>
<dbReference type="PANTHER" id="PTHR45138:SF9">
    <property type="entry name" value="DIGUANYLATE CYCLASE DGCM-RELATED"/>
    <property type="match status" value="1"/>
</dbReference>
<proteinExistence type="predicted"/>
<organism evidence="5 6">
    <name type="scientific">Thiomonas bhubaneswarensis</name>
    <dbReference type="NCBI Taxonomy" id="339866"/>
    <lineage>
        <taxon>Bacteria</taxon>
        <taxon>Pseudomonadati</taxon>
        <taxon>Pseudomonadota</taxon>
        <taxon>Betaproteobacteria</taxon>
        <taxon>Burkholderiales</taxon>
        <taxon>Thiomonas</taxon>
    </lineage>
</organism>
<feature type="transmembrane region" description="Helical" evidence="3">
    <location>
        <begin position="66"/>
        <end position="88"/>
    </location>
</feature>
<dbReference type="STRING" id="339866.GCA_001418255_00967"/>
<dbReference type="PANTHER" id="PTHR45138">
    <property type="entry name" value="REGULATORY COMPONENTS OF SENSORY TRANSDUCTION SYSTEM"/>
    <property type="match status" value="1"/>
</dbReference>
<evidence type="ECO:0000313" key="6">
    <source>
        <dbReference type="Proteomes" id="UP000183649"/>
    </source>
</evidence>
<feature type="transmembrane region" description="Helical" evidence="3">
    <location>
        <begin position="199"/>
        <end position="219"/>
    </location>
</feature>
<feature type="domain" description="GGDEF" evidence="4">
    <location>
        <begin position="259"/>
        <end position="390"/>
    </location>
</feature>
<evidence type="ECO:0000256" key="3">
    <source>
        <dbReference type="SAM" id="Phobius"/>
    </source>
</evidence>
<dbReference type="Gene3D" id="3.30.70.270">
    <property type="match status" value="1"/>
</dbReference>
<dbReference type="GO" id="GO:0043709">
    <property type="term" value="P:cell adhesion involved in single-species biofilm formation"/>
    <property type="evidence" value="ECO:0007669"/>
    <property type="project" value="TreeGrafter"/>
</dbReference>
<dbReference type="EC" id="2.7.7.65" evidence="1"/>
<dbReference type="InterPro" id="IPR050469">
    <property type="entry name" value="Diguanylate_Cyclase"/>
</dbReference>
<keyword evidence="3" id="KW-0812">Transmembrane</keyword>
<dbReference type="AlphaFoldDB" id="A0A0K6HX68"/>